<keyword evidence="2" id="KW-1185">Reference proteome</keyword>
<dbReference type="OrthoDB" id="2824696at2759"/>
<organism evidence="1 2">
    <name type="scientific">Hypsizygus marmoreus</name>
    <name type="common">White beech mushroom</name>
    <name type="synonym">Agaricus marmoreus</name>
    <dbReference type="NCBI Taxonomy" id="39966"/>
    <lineage>
        <taxon>Eukaryota</taxon>
        <taxon>Fungi</taxon>
        <taxon>Dikarya</taxon>
        <taxon>Basidiomycota</taxon>
        <taxon>Agaricomycotina</taxon>
        <taxon>Agaricomycetes</taxon>
        <taxon>Agaricomycetidae</taxon>
        <taxon>Agaricales</taxon>
        <taxon>Tricholomatineae</taxon>
        <taxon>Lyophyllaceae</taxon>
        <taxon>Hypsizygus</taxon>
    </lineage>
</organism>
<protein>
    <submittedName>
        <fullName evidence="1">Uncharacterized protein</fullName>
    </submittedName>
</protein>
<dbReference type="Proteomes" id="UP000076154">
    <property type="component" value="Unassembled WGS sequence"/>
</dbReference>
<gene>
    <name evidence="1" type="ORF">Hypma_002506</name>
</gene>
<proteinExistence type="predicted"/>
<evidence type="ECO:0000313" key="2">
    <source>
        <dbReference type="Proteomes" id="UP000076154"/>
    </source>
</evidence>
<dbReference type="EMBL" id="LUEZ02000122">
    <property type="protein sequence ID" value="RDB16869.1"/>
    <property type="molecule type" value="Genomic_DNA"/>
</dbReference>
<reference evidence="1" key="1">
    <citation type="submission" date="2018-04" db="EMBL/GenBank/DDBJ databases">
        <title>Whole genome sequencing of Hypsizygus marmoreus.</title>
        <authorList>
            <person name="Choi I.-G."/>
            <person name="Min B."/>
            <person name="Kim J.-G."/>
            <person name="Kim S."/>
            <person name="Oh Y.-L."/>
            <person name="Kong W.-S."/>
            <person name="Park H."/>
            <person name="Jeong J."/>
            <person name="Song E.-S."/>
        </authorList>
    </citation>
    <scope>NUCLEOTIDE SEQUENCE [LARGE SCALE GENOMIC DNA]</scope>
    <source>
        <strain evidence="1">51987-8</strain>
    </source>
</reference>
<sequence length="305" mass="34801">MAGDVHTLIPLSQHYGGDICSFPGLDQYLLRGYTVAFPPTDLDDSKDWSPAKSCRLWSIAYRPPYQTQASDLALYNNCPQSVVMCYKTQPPTAKISNILMSYIYRQTPNLPCTGDNPRSVAHYHGALTADTRHNSHADLDDYVNHLRFSHLVCRNLERLPAIPFFRADGDSLGVDLTECTKPVPQRGLTIANTSILDGVRPERHPMLLDRSWKYLVIMWPGYQHLNWNHRLIFQHSNGAPYTVGELAKQVAELYRVFIQVYCDEFKGPGVRLGPLFVSFEQLRLNEIYSRDGITWHAEISYWLPS</sequence>
<comment type="caution">
    <text evidence="1">The sequence shown here is derived from an EMBL/GenBank/DDBJ whole genome shotgun (WGS) entry which is preliminary data.</text>
</comment>
<accession>A0A369J497</accession>
<dbReference type="AlphaFoldDB" id="A0A369J497"/>
<evidence type="ECO:0000313" key="1">
    <source>
        <dbReference type="EMBL" id="RDB16869.1"/>
    </source>
</evidence>
<dbReference type="InParanoid" id="A0A369J497"/>
<name>A0A369J497_HYPMA</name>